<dbReference type="GO" id="GO:0005886">
    <property type="term" value="C:plasma membrane"/>
    <property type="evidence" value="ECO:0007669"/>
    <property type="project" value="TreeGrafter"/>
</dbReference>
<feature type="transmembrane region" description="Helical" evidence="6">
    <location>
        <begin position="406"/>
        <end position="426"/>
    </location>
</feature>
<feature type="transmembrane region" description="Helical" evidence="6">
    <location>
        <begin position="438"/>
        <end position="459"/>
    </location>
</feature>
<accession>A0A319E5F1</accession>
<feature type="domain" description="Major facilitator superfamily (MFS) profile" evidence="7">
    <location>
        <begin position="61"/>
        <end position="559"/>
    </location>
</feature>
<feature type="transmembrane region" description="Helical" evidence="6">
    <location>
        <begin position="537"/>
        <end position="555"/>
    </location>
</feature>
<dbReference type="SUPFAM" id="SSF103473">
    <property type="entry name" value="MFS general substrate transporter"/>
    <property type="match status" value="1"/>
</dbReference>
<feature type="transmembrane region" description="Helical" evidence="6">
    <location>
        <begin position="183"/>
        <end position="206"/>
    </location>
</feature>
<dbReference type="InterPro" id="IPR036259">
    <property type="entry name" value="MFS_trans_sf"/>
</dbReference>
<evidence type="ECO:0000313" key="8">
    <source>
        <dbReference type="EMBL" id="PYI05347.1"/>
    </source>
</evidence>
<name>A0A319E5F1_ASPSB</name>
<keyword evidence="3 6" id="KW-1133">Transmembrane helix</keyword>
<dbReference type="Gene3D" id="1.20.1720.10">
    <property type="entry name" value="Multidrug resistance protein D"/>
    <property type="match status" value="1"/>
</dbReference>
<keyword evidence="2 6" id="KW-0812">Transmembrane</keyword>
<comment type="subcellular location">
    <subcellularLocation>
        <location evidence="1">Membrane</location>
        <topology evidence="1">Multi-pass membrane protein</topology>
    </subcellularLocation>
</comment>
<dbReference type="InterPro" id="IPR011701">
    <property type="entry name" value="MFS"/>
</dbReference>
<feature type="transmembrane region" description="Helical" evidence="6">
    <location>
        <begin position="58"/>
        <end position="84"/>
    </location>
</feature>
<sequence>MGNSGLDVSSPEAHNLPPASPETLVSSGSKTPERNDDIGPSTSEPESSSPQYLHGFRLWIVGSSIALSLFLATAEITIISTSLVTINEHLEGEEQITWIITSYLLTFTGFLATWAKCSDVFGLKSALLSSLLLFIAFSGGCGAAQTIDQLIICRAFQGIGGSGVFSLGLFSVVRIVPPEKFDIASAVGSSVLTLALILGSLIGGGISSSGAWRWIFLFNVPAGGLAWILLCLLVPRNFAKRVTARRSEGLVRHVQNQLREFLTHADSVGCLLLLGFSMLLVAALEEANVRYAWSSGIIIGFLAGSGVLLVAFLGWEWTLSTRKHMRMEPMLPWQLFKSRVVLGIIIGFFLTGPAVTILYIELPQRFQTVNNFSAIEAGVRVLAFGAGSPVGAICCTILAGRLGTPFVYLTLAGSVLQIVGAFLLSSVPATVDAWPGEYGYMALTGLGTGISIAALYMALPIVVSEHDQAIAMGLTLQARMLGASLGVAIVNSILVNYVKGHLPLTEATADPNHLAGLPVEIQDTIRTVYASGYNHQMYTVGACGAAQLFAVVLMWKKDQVRFVRQVKVNGALGHETELGPGSLAT</sequence>
<feature type="transmembrane region" description="Helical" evidence="6">
    <location>
        <begin position="127"/>
        <end position="147"/>
    </location>
</feature>
<feature type="region of interest" description="Disordered" evidence="5">
    <location>
        <begin position="1"/>
        <end position="50"/>
    </location>
</feature>
<dbReference type="Proteomes" id="UP000248423">
    <property type="component" value="Unassembled WGS sequence"/>
</dbReference>
<evidence type="ECO:0000256" key="2">
    <source>
        <dbReference type="ARBA" id="ARBA00022692"/>
    </source>
</evidence>
<feature type="transmembrane region" description="Helical" evidence="6">
    <location>
        <begin position="296"/>
        <end position="319"/>
    </location>
</feature>
<organism evidence="8 9">
    <name type="scientific">Aspergillus sclerotiicarbonarius (strain CBS 121057 / IBT 28362)</name>
    <dbReference type="NCBI Taxonomy" id="1448318"/>
    <lineage>
        <taxon>Eukaryota</taxon>
        <taxon>Fungi</taxon>
        <taxon>Dikarya</taxon>
        <taxon>Ascomycota</taxon>
        <taxon>Pezizomycotina</taxon>
        <taxon>Eurotiomycetes</taxon>
        <taxon>Eurotiomycetidae</taxon>
        <taxon>Eurotiales</taxon>
        <taxon>Aspergillaceae</taxon>
        <taxon>Aspergillus</taxon>
        <taxon>Aspergillus subgen. Circumdati</taxon>
    </lineage>
</organism>
<dbReference type="OrthoDB" id="440553at2759"/>
<keyword evidence="9" id="KW-1185">Reference proteome</keyword>
<evidence type="ECO:0000259" key="7">
    <source>
        <dbReference type="PROSITE" id="PS50850"/>
    </source>
</evidence>
<feature type="transmembrane region" description="Helical" evidence="6">
    <location>
        <begin position="480"/>
        <end position="498"/>
    </location>
</feature>
<feature type="transmembrane region" description="Helical" evidence="6">
    <location>
        <begin position="340"/>
        <end position="360"/>
    </location>
</feature>
<dbReference type="PANTHER" id="PTHR23501">
    <property type="entry name" value="MAJOR FACILITATOR SUPERFAMILY"/>
    <property type="match status" value="1"/>
</dbReference>
<dbReference type="GO" id="GO:0022857">
    <property type="term" value="F:transmembrane transporter activity"/>
    <property type="evidence" value="ECO:0007669"/>
    <property type="project" value="InterPro"/>
</dbReference>
<dbReference type="PROSITE" id="PS50850">
    <property type="entry name" value="MFS"/>
    <property type="match status" value="1"/>
</dbReference>
<feature type="transmembrane region" description="Helical" evidence="6">
    <location>
        <begin position="380"/>
        <end position="399"/>
    </location>
</feature>
<proteinExistence type="predicted"/>
<dbReference type="InterPro" id="IPR020846">
    <property type="entry name" value="MFS_dom"/>
</dbReference>
<evidence type="ECO:0000256" key="3">
    <source>
        <dbReference type="ARBA" id="ARBA00022989"/>
    </source>
</evidence>
<evidence type="ECO:0000313" key="9">
    <source>
        <dbReference type="Proteomes" id="UP000248423"/>
    </source>
</evidence>
<protein>
    <submittedName>
        <fullName evidence="8">MFS general substrate transporter</fullName>
    </submittedName>
</protein>
<dbReference type="Pfam" id="PF07690">
    <property type="entry name" value="MFS_1"/>
    <property type="match status" value="1"/>
</dbReference>
<dbReference type="VEuPathDB" id="FungiDB:BO78DRAFT_371453"/>
<feature type="transmembrane region" description="Helical" evidence="6">
    <location>
        <begin position="261"/>
        <end position="284"/>
    </location>
</feature>
<evidence type="ECO:0000256" key="1">
    <source>
        <dbReference type="ARBA" id="ARBA00004141"/>
    </source>
</evidence>
<dbReference type="PANTHER" id="PTHR23501:SF43">
    <property type="entry name" value="MULTIDRUG TRANSPORTER, PUTATIVE (AFU_ORTHOLOGUE AFUA_6G03040)-RELATED"/>
    <property type="match status" value="1"/>
</dbReference>
<evidence type="ECO:0000256" key="6">
    <source>
        <dbReference type="SAM" id="Phobius"/>
    </source>
</evidence>
<feature type="transmembrane region" description="Helical" evidence="6">
    <location>
        <begin position="212"/>
        <end position="235"/>
    </location>
</feature>
<dbReference type="EMBL" id="KZ826359">
    <property type="protein sequence ID" value="PYI05347.1"/>
    <property type="molecule type" value="Genomic_DNA"/>
</dbReference>
<dbReference type="AlphaFoldDB" id="A0A319E5F1"/>
<evidence type="ECO:0000256" key="4">
    <source>
        <dbReference type="ARBA" id="ARBA00023136"/>
    </source>
</evidence>
<evidence type="ECO:0000256" key="5">
    <source>
        <dbReference type="SAM" id="MobiDB-lite"/>
    </source>
</evidence>
<feature type="transmembrane region" description="Helical" evidence="6">
    <location>
        <begin position="96"/>
        <end position="115"/>
    </location>
</feature>
<reference evidence="8 9" key="1">
    <citation type="submission" date="2018-02" db="EMBL/GenBank/DDBJ databases">
        <title>The genomes of Aspergillus section Nigri reveals drivers in fungal speciation.</title>
        <authorList>
            <consortium name="DOE Joint Genome Institute"/>
            <person name="Vesth T.C."/>
            <person name="Nybo J."/>
            <person name="Theobald S."/>
            <person name="Brandl J."/>
            <person name="Frisvad J.C."/>
            <person name="Nielsen K.F."/>
            <person name="Lyhne E.K."/>
            <person name="Kogle M.E."/>
            <person name="Kuo A."/>
            <person name="Riley R."/>
            <person name="Clum A."/>
            <person name="Nolan M."/>
            <person name="Lipzen A."/>
            <person name="Salamov A."/>
            <person name="Henrissat B."/>
            <person name="Wiebenga A."/>
            <person name="De vries R.P."/>
            <person name="Grigoriev I.V."/>
            <person name="Mortensen U.H."/>
            <person name="Andersen M.R."/>
            <person name="Baker S.E."/>
        </authorList>
    </citation>
    <scope>NUCLEOTIDE SEQUENCE [LARGE SCALE GENOMIC DNA]</scope>
    <source>
        <strain evidence="8 9">CBS 121057</strain>
    </source>
</reference>
<feature type="transmembrane region" description="Helical" evidence="6">
    <location>
        <begin position="159"/>
        <end position="176"/>
    </location>
</feature>
<keyword evidence="4 6" id="KW-0472">Membrane</keyword>
<dbReference type="Gene3D" id="1.20.1250.20">
    <property type="entry name" value="MFS general substrate transporter like domains"/>
    <property type="match status" value="1"/>
</dbReference>
<feature type="compositionally biased region" description="Low complexity" evidence="5">
    <location>
        <begin position="40"/>
        <end position="50"/>
    </location>
</feature>
<gene>
    <name evidence="8" type="ORF">BO78DRAFT_371453</name>
</gene>